<sequence length="121" mass="13364">MNTVFLRRHRYQSASLQNHASSSTASASLKVRGRGCTAGDRTAQTELLNKVLSDTNRMGTCVVMKQHNALTEHSLPFVLNCTPQFSQCFTVSYRIDGFTSGKELNKQNAVSVSEHSAHDFV</sequence>
<keyword evidence="2" id="KW-1185">Reference proteome</keyword>
<protein>
    <submittedName>
        <fullName evidence="1">Uncharacterized protein</fullName>
    </submittedName>
</protein>
<dbReference type="Proteomes" id="UP000499080">
    <property type="component" value="Unassembled WGS sequence"/>
</dbReference>
<comment type="caution">
    <text evidence="1">The sequence shown here is derived from an EMBL/GenBank/DDBJ whole genome shotgun (WGS) entry which is preliminary data.</text>
</comment>
<gene>
    <name evidence="1" type="ORF">AVEN_68483_1</name>
</gene>
<accession>A0A4Y1ZVP9</accession>
<evidence type="ECO:0000313" key="1">
    <source>
        <dbReference type="EMBL" id="GBL69480.1"/>
    </source>
</evidence>
<name>A0A4Y1ZVP9_ARAVE</name>
<dbReference type="EMBL" id="BGPR01078256">
    <property type="protein sequence ID" value="GBL69480.1"/>
    <property type="molecule type" value="Genomic_DNA"/>
</dbReference>
<dbReference type="AlphaFoldDB" id="A0A4Y1ZVP9"/>
<evidence type="ECO:0000313" key="2">
    <source>
        <dbReference type="Proteomes" id="UP000499080"/>
    </source>
</evidence>
<organism evidence="1 2">
    <name type="scientific">Araneus ventricosus</name>
    <name type="common">Orbweaver spider</name>
    <name type="synonym">Epeira ventricosa</name>
    <dbReference type="NCBI Taxonomy" id="182803"/>
    <lineage>
        <taxon>Eukaryota</taxon>
        <taxon>Metazoa</taxon>
        <taxon>Ecdysozoa</taxon>
        <taxon>Arthropoda</taxon>
        <taxon>Chelicerata</taxon>
        <taxon>Arachnida</taxon>
        <taxon>Araneae</taxon>
        <taxon>Araneomorphae</taxon>
        <taxon>Entelegynae</taxon>
        <taxon>Araneoidea</taxon>
        <taxon>Araneidae</taxon>
        <taxon>Araneus</taxon>
    </lineage>
</organism>
<proteinExistence type="predicted"/>
<reference evidence="1 2" key="1">
    <citation type="journal article" date="2019" name="Sci. Rep.">
        <title>Orb-weaving spider Araneus ventricosus genome elucidates the spidroin gene catalogue.</title>
        <authorList>
            <person name="Kono N."/>
            <person name="Nakamura H."/>
            <person name="Ohtoshi R."/>
            <person name="Moran D.A.P."/>
            <person name="Shinohara A."/>
            <person name="Yoshida Y."/>
            <person name="Fujiwara M."/>
            <person name="Mori M."/>
            <person name="Tomita M."/>
            <person name="Arakawa K."/>
        </authorList>
    </citation>
    <scope>NUCLEOTIDE SEQUENCE [LARGE SCALE GENOMIC DNA]</scope>
</reference>